<dbReference type="NCBIfam" id="TIGR04249">
    <property type="entry name" value="SCM_chp_ScmC"/>
    <property type="match status" value="1"/>
</dbReference>
<reference evidence="1" key="2">
    <citation type="submission" date="2019-02" db="EMBL/GenBank/DDBJ databases">
        <authorList>
            <person name="Chen S.-C."/>
            <person name="Chien H.-H."/>
            <person name="Lai M.-C."/>
        </authorList>
    </citation>
    <scope>NUCLEOTIDE SEQUENCE</scope>
    <source>
        <strain evidence="1">N2F9704</strain>
    </source>
</reference>
<dbReference type="KEGG" id="maqe:RJ40_03860"/>
<reference evidence="1" key="1">
    <citation type="journal article" date="2001" name="Int. J. Syst. Evol. Microbiol.">
        <title>Methanofollis aquaemaris sp. nov., a methanogen isolated from an aquaculture fish pond.</title>
        <authorList>
            <person name="Lai M.C."/>
            <person name="Chen S.C."/>
        </authorList>
    </citation>
    <scope>NUCLEOTIDE SEQUENCE</scope>
    <source>
        <strain evidence="1">N2F9704</strain>
    </source>
</reference>
<dbReference type="Proteomes" id="UP001042704">
    <property type="component" value="Chromosome"/>
</dbReference>
<keyword evidence="2" id="KW-1185">Reference proteome</keyword>
<dbReference type="InterPro" id="IPR027417">
    <property type="entry name" value="P-loop_NTPase"/>
</dbReference>
<dbReference type="GeneID" id="76423468"/>
<sequence>MSWSEHITWYPFTLADESEWAFGAEDELSDWMARFAAVLKLEEGPTTNTRKIFFRQDPPYSPGWITQELRHLRVWSHADWPGHIIQIPPGQEENPSVDFFRMREAIGFLCTELLSSGALPLHAALLSRENHGIVIAAPGGTGKSTCAARAPPPWRALGDDMTLVVRDMNGAYHAHPLPTWSDITVRGYTEWSWDLRKSQPLRGVYFLEQADQDGMVPVGQGEATAGITASAIQIIQLYLWHIDTPIARRFRADIFANASNLVCKVPAFRLSATRHGRFWEEIERSMASSGGR</sequence>
<dbReference type="RefSeq" id="WP_265582049.1">
    <property type="nucleotide sequence ID" value="NZ_CP036172.1"/>
</dbReference>
<gene>
    <name evidence="1" type="primary">scmC</name>
    <name evidence="1" type="ORF">RJ40_03860</name>
</gene>
<organism evidence="1 2">
    <name type="scientific">Methanofollis aquaemaris</name>
    <dbReference type="NCBI Taxonomy" id="126734"/>
    <lineage>
        <taxon>Archaea</taxon>
        <taxon>Methanobacteriati</taxon>
        <taxon>Methanobacteriota</taxon>
        <taxon>Stenosarchaea group</taxon>
        <taxon>Methanomicrobia</taxon>
        <taxon>Methanomicrobiales</taxon>
        <taxon>Methanomicrobiaceae</taxon>
        <taxon>Methanofollis</taxon>
    </lineage>
</organism>
<evidence type="ECO:0000313" key="1">
    <source>
        <dbReference type="EMBL" id="QSZ66690.1"/>
    </source>
</evidence>
<dbReference type="AlphaFoldDB" id="A0A8A3S4S2"/>
<name>A0A8A3S4S2_9EURY</name>
<dbReference type="InterPro" id="IPR026343">
    <property type="entry name" value="SCM_chp_ScmC"/>
</dbReference>
<evidence type="ECO:0000313" key="2">
    <source>
        <dbReference type="Proteomes" id="UP001042704"/>
    </source>
</evidence>
<dbReference type="SUPFAM" id="SSF53795">
    <property type="entry name" value="PEP carboxykinase-like"/>
    <property type="match status" value="1"/>
</dbReference>
<dbReference type="Gene3D" id="3.40.50.300">
    <property type="entry name" value="P-loop containing nucleotide triphosphate hydrolases"/>
    <property type="match status" value="1"/>
</dbReference>
<accession>A0A8A3S4S2</accession>
<protein>
    <submittedName>
        <fullName evidence="1">SynChlorMet cassette protein ScmC</fullName>
    </submittedName>
</protein>
<proteinExistence type="predicted"/>
<dbReference type="EMBL" id="CP036172">
    <property type="protein sequence ID" value="QSZ66690.1"/>
    <property type="molecule type" value="Genomic_DNA"/>
</dbReference>